<evidence type="ECO:0000313" key="1">
    <source>
        <dbReference type="EMBL" id="RVT54457.1"/>
    </source>
</evidence>
<sequence length="107" mass="11139">MPRRAPLPRLSVPMADALAGHEGLGSLLQRIQASNARLAAAGAALPAGLAAHVSAGPLDENGWTLLARSGSAAAKLRQCLPGIQQRLAQQGWPEVAIRVKVHVSREV</sequence>
<name>A0A3S2UT08_9BURK</name>
<comment type="caution">
    <text evidence="1">The sequence shown here is derived from an EMBL/GenBank/DDBJ whole genome shotgun (WGS) entry which is preliminary data.</text>
</comment>
<dbReference type="AlphaFoldDB" id="A0A3S2UT08"/>
<proteinExistence type="predicted"/>
<keyword evidence="2" id="KW-1185">Reference proteome</keyword>
<protein>
    <recommendedName>
        <fullName evidence="3">DUF721 domain-containing protein</fullName>
    </recommendedName>
</protein>
<evidence type="ECO:0008006" key="3">
    <source>
        <dbReference type="Google" id="ProtNLM"/>
    </source>
</evidence>
<organism evidence="1 2">
    <name type="scientific">Rubrivivax albus</name>
    <dbReference type="NCBI Taxonomy" id="2499835"/>
    <lineage>
        <taxon>Bacteria</taxon>
        <taxon>Pseudomonadati</taxon>
        <taxon>Pseudomonadota</taxon>
        <taxon>Betaproteobacteria</taxon>
        <taxon>Burkholderiales</taxon>
        <taxon>Sphaerotilaceae</taxon>
        <taxon>Rubrivivax</taxon>
    </lineage>
</organism>
<gene>
    <name evidence="1" type="ORF">ENE75_01760</name>
</gene>
<reference evidence="1 2" key="1">
    <citation type="submission" date="2019-01" db="EMBL/GenBank/DDBJ databases">
        <authorList>
            <person name="Chen W.-M."/>
        </authorList>
    </citation>
    <scope>NUCLEOTIDE SEQUENCE [LARGE SCALE GENOMIC DNA]</scope>
    <source>
        <strain evidence="1 2">ICH-3</strain>
    </source>
</reference>
<dbReference type="Proteomes" id="UP000288178">
    <property type="component" value="Unassembled WGS sequence"/>
</dbReference>
<dbReference type="EMBL" id="SACT01000001">
    <property type="protein sequence ID" value="RVT54457.1"/>
    <property type="molecule type" value="Genomic_DNA"/>
</dbReference>
<dbReference type="OrthoDB" id="9155022at2"/>
<evidence type="ECO:0000313" key="2">
    <source>
        <dbReference type="Proteomes" id="UP000288178"/>
    </source>
</evidence>
<accession>A0A3S2UT08</accession>